<protein>
    <recommendedName>
        <fullName evidence="5">CVNH domain protein</fullName>
    </recommendedName>
</protein>
<evidence type="ECO:0000256" key="1">
    <source>
        <dbReference type="SAM" id="SignalP"/>
    </source>
</evidence>
<dbReference type="EMBL" id="FXUV01000041">
    <property type="protein sequence ID" value="SMQ13042.1"/>
    <property type="molecule type" value="Genomic_DNA"/>
</dbReference>
<dbReference type="AlphaFoldDB" id="A0A238TBU3"/>
<proteinExistence type="predicted"/>
<dbReference type="EMBL" id="FXUV02000030">
    <property type="protein sequence ID" value="SNB72588.1"/>
    <property type="molecule type" value="Genomic_DNA"/>
</dbReference>
<dbReference type="Pfam" id="PF20341">
    <property type="entry name" value="DUF6636"/>
    <property type="match status" value="1"/>
</dbReference>
<dbReference type="RefSeq" id="WP_095063086.1">
    <property type="nucleotide sequence ID" value="NZ_FXUV02000030.1"/>
</dbReference>
<keyword evidence="4" id="KW-1185">Reference proteome</keyword>
<reference evidence="3 4" key="2">
    <citation type="submission" date="2017-06" db="EMBL/GenBank/DDBJ databases">
        <authorList>
            <person name="Kim H.J."/>
            <person name="Triplett B.A."/>
        </authorList>
    </citation>
    <scope>NUCLEOTIDE SEQUENCE [LARGE SCALE GENOMIC DNA]</scope>
    <source>
        <strain evidence="3">Kingella_eburonensis</strain>
    </source>
</reference>
<gene>
    <name evidence="2" type="ORF">KEBURONENSIS_00412</name>
    <name evidence="3" type="ORF">KEBURONENSIS_01467</name>
</gene>
<organism evidence="3 4">
    <name type="scientific">Kingella negevensis</name>
    <dbReference type="NCBI Taxonomy" id="1522312"/>
    <lineage>
        <taxon>Bacteria</taxon>
        <taxon>Pseudomonadati</taxon>
        <taxon>Pseudomonadota</taxon>
        <taxon>Betaproteobacteria</taxon>
        <taxon>Neisseriales</taxon>
        <taxon>Neisseriaceae</taxon>
        <taxon>Kingella</taxon>
    </lineage>
</organism>
<dbReference type="Proteomes" id="UP000215450">
    <property type="component" value="Unassembled WGS sequence"/>
</dbReference>
<dbReference type="InterPro" id="IPR046576">
    <property type="entry name" value="DUF6636"/>
</dbReference>
<evidence type="ECO:0000313" key="3">
    <source>
        <dbReference type="EMBL" id="SNB72588.1"/>
    </source>
</evidence>
<reference evidence="2" key="1">
    <citation type="submission" date="2017-05" db="EMBL/GenBank/DDBJ databases">
        <authorList>
            <person name="Song R."/>
            <person name="Chenine A.L."/>
            <person name="Ruprecht R.M."/>
        </authorList>
    </citation>
    <scope>NUCLEOTIDE SEQUENCE</scope>
    <source>
        <strain evidence="2">Kingella_eburonensis</strain>
    </source>
</reference>
<feature type="chain" id="PRO_5015075279" description="CVNH domain protein" evidence="1">
    <location>
        <begin position="19"/>
        <end position="148"/>
    </location>
</feature>
<feature type="signal peptide" evidence="1">
    <location>
        <begin position="1"/>
        <end position="18"/>
    </location>
</feature>
<evidence type="ECO:0008006" key="5">
    <source>
        <dbReference type="Google" id="ProtNLM"/>
    </source>
</evidence>
<evidence type="ECO:0000313" key="2">
    <source>
        <dbReference type="EMBL" id="SMQ13042.1"/>
    </source>
</evidence>
<sequence length="148" mass="16317">MLKWTALSAVLLVGSALAEDIDLNDDYAQVFTTPSKNILCGGDSFKKPDGALYRNDLYCFVYENKAIPKSCETYGNGLDFVLNKSGKTQMQCAGFASLPENTNETKTLTYGESLKGDGWSCKSETSGLTCKNDEGHGFFVNRSRYQEF</sequence>
<keyword evidence="1" id="KW-0732">Signal</keyword>
<dbReference type="OrthoDB" id="495539at2"/>
<accession>A0A238TBU3</accession>
<evidence type="ECO:0000313" key="4">
    <source>
        <dbReference type="Proteomes" id="UP000215450"/>
    </source>
</evidence>
<dbReference type="STRING" id="1522312.GCA_900177895_01124"/>
<name>A0A238TBU3_9NEIS</name>